<reference evidence="10 11" key="1">
    <citation type="submission" date="2020-01" db="EMBL/GenBank/DDBJ databases">
        <title>Whole genome and functional gene identification of agarase of Vibrio HN897.</title>
        <authorList>
            <person name="Liu Y."/>
            <person name="Zhao Z."/>
        </authorList>
    </citation>
    <scope>NUCLEOTIDE SEQUENCE [LARGE SCALE GENOMIC DNA]</scope>
    <source>
        <strain evidence="10 11">HN897</strain>
    </source>
</reference>
<dbReference type="KEGG" id="vas:GT360_05250"/>
<dbReference type="InterPro" id="IPR047217">
    <property type="entry name" value="S49_SppA_67K_type_N"/>
</dbReference>
<dbReference type="PIRSF" id="PIRSF001217">
    <property type="entry name" value="Protease_4_SppA"/>
    <property type="match status" value="1"/>
</dbReference>
<dbReference type="RefSeq" id="WP_164647851.1">
    <property type="nucleotide sequence ID" value="NZ_CP047475.1"/>
</dbReference>
<evidence type="ECO:0000256" key="2">
    <source>
        <dbReference type="ARBA" id="ARBA00008683"/>
    </source>
</evidence>
<keyword evidence="4" id="KW-0378">Hydrolase</keyword>
<organism evidence="10 11">
    <name type="scientific">Vibrio astriarenae</name>
    <dbReference type="NCBI Taxonomy" id="1481923"/>
    <lineage>
        <taxon>Bacteria</taxon>
        <taxon>Pseudomonadati</taxon>
        <taxon>Pseudomonadota</taxon>
        <taxon>Gammaproteobacteria</taxon>
        <taxon>Vibrionales</taxon>
        <taxon>Vibrionaceae</taxon>
        <taxon>Vibrio</taxon>
    </lineage>
</organism>
<dbReference type="EMBL" id="CP047475">
    <property type="protein sequence ID" value="QIA62957.1"/>
    <property type="molecule type" value="Genomic_DNA"/>
</dbReference>
<dbReference type="CDD" id="cd07018">
    <property type="entry name" value="S49_SppA_67K_type"/>
    <property type="match status" value="1"/>
</dbReference>
<comment type="similarity">
    <text evidence="2">Belongs to the peptidase S49 family.</text>
</comment>
<dbReference type="Gene3D" id="3.90.226.10">
    <property type="entry name" value="2-enoyl-CoA Hydratase, Chain A, domain 1"/>
    <property type="match status" value="3"/>
</dbReference>
<keyword evidence="5" id="KW-0720">Serine protease</keyword>
<evidence type="ECO:0000313" key="10">
    <source>
        <dbReference type="EMBL" id="QIA62957.1"/>
    </source>
</evidence>
<dbReference type="PANTHER" id="PTHR33209:SF1">
    <property type="entry name" value="PEPTIDASE S49 DOMAIN-CONTAINING PROTEIN"/>
    <property type="match status" value="1"/>
</dbReference>
<evidence type="ECO:0000256" key="6">
    <source>
        <dbReference type="ARBA" id="ARBA00023136"/>
    </source>
</evidence>
<feature type="transmembrane region" description="Helical" evidence="8">
    <location>
        <begin position="21"/>
        <end position="42"/>
    </location>
</feature>
<comment type="subcellular location">
    <subcellularLocation>
        <location evidence="1">Membrane</location>
    </subcellularLocation>
</comment>
<dbReference type="SUPFAM" id="SSF52096">
    <property type="entry name" value="ClpP/crotonase"/>
    <property type="match status" value="2"/>
</dbReference>
<dbReference type="InterPro" id="IPR047272">
    <property type="entry name" value="S49_SppA_C"/>
</dbReference>
<dbReference type="Pfam" id="PF01343">
    <property type="entry name" value="Peptidase_S49"/>
    <property type="match status" value="2"/>
</dbReference>
<protein>
    <submittedName>
        <fullName evidence="10">Signal peptide peptidase SppA</fullName>
    </submittedName>
</protein>
<evidence type="ECO:0000256" key="8">
    <source>
        <dbReference type="SAM" id="Phobius"/>
    </source>
</evidence>
<dbReference type="InterPro" id="IPR002142">
    <property type="entry name" value="Peptidase_S49"/>
</dbReference>
<evidence type="ECO:0000256" key="1">
    <source>
        <dbReference type="ARBA" id="ARBA00004370"/>
    </source>
</evidence>
<proteinExistence type="inferred from homology"/>
<sequence length="618" mass="67338">MKTLFKFIGMIFKGIWKGITFIRLALANLLFLLFIGIFVFTYKQTEKATALPEVKKESALIVNISGPIVEERSYINPMDSLTGSLLGSEMPRENVLFDIVETIRHAKDDPQITGIVLALNEMPETNLTKLRYIAKALTEFRASGKPVYSAGGMYNQSQYYLASYADKVFLSPDGGVLLKGYSAYNLYYKELLEKLDVNTHVFRVGTYKSAIEPFTRDDMSDEAKESASRWLSQMWGAYVDDVSANRDITPEALNPSMEEFLALMKEVNGDLAALALKIGLVDELATRQEIRAQMADVFGAKGKDSYNAIGFYEYQNTFISDNSSAKDDIAVVVVSGAIMDGRQQRNTVGGDTTAALLRQARNDDSVKAVVLRVDSPGGSAFASEVIRHEVVALREAGKPVVVSMSSLAASGGYWVSMSADKILAQPTTLTGSIGVFSVITTFEKGLDNIGVKTDGIGTSPFSGVGVTTGLSAGASEAIQLGVEHAYNRFTGLVAEGRNIDVAKMESIAEGRVWTGQDAMDLGLVDAMGDFDDAMATAALLADIEEYNVYWVQEPLSPLQQFVQEMFNQVSIAAFEHFEISLPAAITPMAKQIAQDSNLLNSFNDPKGHYALCLNCNLL</sequence>
<dbReference type="CDD" id="cd07023">
    <property type="entry name" value="S49_Sppa_N_C"/>
    <property type="match status" value="1"/>
</dbReference>
<keyword evidence="11" id="KW-1185">Reference proteome</keyword>
<dbReference type="InterPro" id="IPR029045">
    <property type="entry name" value="ClpP/crotonase-like_dom_sf"/>
</dbReference>
<evidence type="ECO:0000256" key="3">
    <source>
        <dbReference type="ARBA" id="ARBA00022670"/>
    </source>
</evidence>
<evidence type="ECO:0000313" key="11">
    <source>
        <dbReference type="Proteomes" id="UP000464262"/>
    </source>
</evidence>
<name>A0A7Z2YD55_9VIBR</name>
<evidence type="ECO:0000259" key="9">
    <source>
        <dbReference type="Pfam" id="PF01343"/>
    </source>
</evidence>
<dbReference type="GO" id="GO:0016020">
    <property type="term" value="C:membrane"/>
    <property type="evidence" value="ECO:0007669"/>
    <property type="project" value="UniProtKB-SubCell"/>
</dbReference>
<feature type="domain" description="Peptidase S49" evidence="9">
    <location>
        <begin position="140"/>
        <end position="296"/>
    </location>
</feature>
<feature type="active site" description="Proton donor/acceptor" evidence="7">
    <location>
        <position position="208"/>
    </location>
</feature>
<dbReference type="InterPro" id="IPR004635">
    <property type="entry name" value="Pept_S49_SppA"/>
</dbReference>
<feature type="domain" description="Peptidase S49" evidence="9">
    <location>
        <begin position="393"/>
        <end position="543"/>
    </location>
</feature>
<dbReference type="GO" id="GO:0006465">
    <property type="term" value="P:signal peptide processing"/>
    <property type="evidence" value="ECO:0007669"/>
    <property type="project" value="InterPro"/>
</dbReference>
<dbReference type="PANTHER" id="PTHR33209">
    <property type="entry name" value="PROTEASE 4"/>
    <property type="match status" value="1"/>
</dbReference>
<accession>A0A7Z2YD55</accession>
<dbReference type="NCBIfam" id="TIGR00705">
    <property type="entry name" value="SppA_67K"/>
    <property type="match status" value="1"/>
</dbReference>
<evidence type="ECO:0000256" key="7">
    <source>
        <dbReference type="PIRSR" id="PIRSR001217-1"/>
    </source>
</evidence>
<gene>
    <name evidence="10" type="primary">sppA</name>
    <name evidence="10" type="ORF">GT360_05250</name>
</gene>
<dbReference type="AlphaFoldDB" id="A0A7Z2YD55"/>
<keyword evidence="3" id="KW-0645">Protease</keyword>
<dbReference type="InterPro" id="IPR004634">
    <property type="entry name" value="Pept_S49_pIV"/>
</dbReference>
<evidence type="ECO:0000256" key="4">
    <source>
        <dbReference type="ARBA" id="ARBA00022801"/>
    </source>
</evidence>
<dbReference type="Proteomes" id="UP000464262">
    <property type="component" value="Chromosome 1"/>
</dbReference>
<keyword evidence="8" id="KW-1133">Transmembrane helix</keyword>
<dbReference type="GO" id="GO:0008236">
    <property type="term" value="F:serine-type peptidase activity"/>
    <property type="evidence" value="ECO:0007669"/>
    <property type="project" value="UniProtKB-KW"/>
</dbReference>
<feature type="active site" description="Nucleophile" evidence="7">
    <location>
        <position position="410"/>
    </location>
</feature>
<evidence type="ECO:0000256" key="5">
    <source>
        <dbReference type="ARBA" id="ARBA00022825"/>
    </source>
</evidence>
<keyword evidence="8" id="KW-0812">Transmembrane</keyword>
<keyword evidence="6 8" id="KW-0472">Membrane</keyword>
<dbReference type="NCBIfam" id="TIGR00706">
    <property type="entry name" value="SppA_dom"/>
    <property type="match status" value="1"/>
</dbReference>